<dbReference type="SUPFAM" id="SSF53474">
    <property type="entry name" value="alpha/beta-Hydrolases"/>
    <property type="match status" value="1"/>
</dbReference>
<dbReference type="GO" id="GO:0006508">
    <property type="term" value="P:proteolysis"/>
    <property type="evidence" value="ECO:0007669"/>
    <property type="project" value="InterPro"/>
</dbReference>
<evidence type="ECO:0000259" key="1">
    <source>
        <dbReference type="Pfam" id="PF00326"/>
    </source>
</evidence>
<proteinExistence type="predicted"/>
<dbReference type="InterPro" id="IPR001375">
    <property type="entry name" value="Peptidase_S9_cat"/>
</dbReference>
<dbReference type="InterPro" id="IPR050261">
    <property type="entry name" value="FrsA_esterase"/>
</dbReference>
<reference evidence="2 3" key="1">
    <citation type="submission" date="2019-04" db="EMBL/GenBank/DDBJ databases">
        <title>Complete genome sequence of Agrobacterium tumefaciens CFBP7129.</title>
        <authorList>
            <person name="Haryono M."/>
            <person name="Lin Y.-C."/>
            <person name="Lai E.-M."/>
            <person name="Kuo C.-H."/>
        </authorList>
    </citation>
    <scope>NUCLEOTIDE SEQUENCE [LARGE SCALE GENOMIC DNA]</scope>
    <source>
        <strain evidence="2 3">CFBP7129</strain>
    </source>
</reference>
<dbReference type="GO" id="GO:0008236">
    <property type="term" value="F:serine-type peptidase activity"/>
    <property type="evidence" value="ECO:0007669"/>
    <property type="project" value="InterPro"/>
</dbReference>
<dbReference type="EMBL" id="CP039922">
    <property type="protein sequence ID" value="QCL93166.1"/>
    <property type="molecule type" value="Genomic_DNA"/>
</dbReference>
<dbReference type="PANTHER" id="PTHR22946">
    <property type="entry name" value="DIENELACTONE HYDROLASE DOMAIN-CONTAINING PROTEIN-RELATED"/>
    <property type="match status" value="1"/>
</dbReference>
<dbReference type="Proteomes" id="UP000298649">
    <property type="component" value="Chromosome circular"/>
</dbReference>
<gene>
    <name evidence="2" type="ORF">CFBP7129_02385</name>
</gene>
<evidence type="ECO:0000313" key="3">
    <source>
        <dbReference type="Proteomes" id="UP000298649"/>
    </source>
</evidence>
<organism evidence="2 3">
    <name type="scientific">Agrobacterium tumefaciens</name>
    <dbReference type="NCBI Taxonomy" id="358"/>
    <lineage>
        <taxon>Bacteria</taxon>
        <taxon>Pseudomonadati</taxon>
        <taxon>Pseudomonadota</taxon>
        <taxon>Alphaproteobacteria</taxon>
        <taxon>Hyphomicrobiales</taxon>
        <taxon>Rhizobiaceae</taxon>
        <taxon>Rhizobium/Agrobacterium group</taxon>
        <taxon>Agrobacterium</taxon>
        <taxon>Agrobacterium tumefaciens complex</taxon>
    </lineage>
</organism>
<dbReference type="Gene3D" id="3.40.50.1820">
    <property type="entry name" value="alpha/beta hydrolase"/>
    <property type="match status" value="1"/>
</dbReference>
<accession>A0A4D7YGB1</accession>
<evidence type="ECO:0000313" key="2">
    <source>
        <dbReference type="EMBL" id="QCL93166.1"/>
    </source>
</evidence>
<dbReference type="RefSeq" id="WP_137003008.1">
    <property type="nucleotide sequence ID" value="NZ_CP039922.1"/>
</dbReference>
<dbReference type="InterPro" id="IPR029058">
    <property type="entry name" value="AB_hydrolase_fold"/>
</dbReference>
<name>A0A4D7YGB1_AGRTU</name>
<protein>
    <submittedName>
        <fullName evidence="2">S9 family peptidase</fullName>
    </submittedName>
</protein>
<feature type="domain" description="Peptidase S9 prolyl oligopeptidase catalytic" evidence="1">
    <location>
        <begin position="89"/>
        <end position="231"/>
    </location>
</feature>
<sequence length="251" mass="26918">MAALTQHIIDRGDGAAVELFKVQTSATPRGAILFVHGNQGGRLLGAQEAVDNGMLLRFSSRLNVTAAAVSQPGFGVSDGPTDFCGPHTQQAIMAALGFLSERSQIDPERIVLYGISRGAIASAMVAARMASLRAVILSGGVYDLKDVYQSSSRGLQQVIEKEAGLSNTAFRDRSALFHSHKIRAETLLLHGKYDDRAPVDQAERFASALYEAGRSATLHTFECGHRIPSEQTAPVLRGFLTRTLAPVATFH</sequence>
<dbReference type="Pfam" id="PF00326">
    <property type="entry name" value="Peptidase_S9"/>
    <property type="match status" value="1"/>
</dbReference>
<dbReference type="AlphaFoldDB" id="A0A4D7YGB1"/>